<dbReference type="RefSeq" id="WP_305963971.1">
    <property type="nucleotide sequence ID" value="NZ_JAVAMQ010000012.1"/>
</dbReference>
<feature type="region of interest" description="Disordered" evidence="1">
    <location>
        <begin position="1"/>
        <end position="129"/>
    </location>
</feature>
<evidence type="ECO:0000256" key="1">
    <source>
        <dbReference type="SAM" id="MobiDB-lite"/>
    </source>
</evidence>
<evidence type="ECO:0000313" key="2">
    <source>
        <dbReference type="EMBL" id="MDP5308126.1"/>
    </source>
</evidence>
<gene>
    <name evidence="2" type="ORF">Q5Y72_13615</name>
</gene>
<proteinExistence type="predicted"/>
<feature type="compositionally biased region" description="Basic and acidic residues" evidence="1">
    <location>
        <begin position="81"/>
        <end position="90"/>
    </location>
</feature>
<accession>A0ABT9JE74</accession>
<comment type="caution">
    <text evidence="2">The sequence shown here is derived from an EMBL/GenBank/DDBJ whole genome shotgun (WGS) entry which is preliminary data.</text>
</comment>
<keyword evidence="3" id="KW-1185">Reference proteome</keyword>
<evidence type="ECO:0000313" key="3">
    <source>
        <dbReference type="Proteomes" id="UP001224997"/>
    </source>
</evidence>
<name>A0ABT9JE74_9RHOB</name>
<feature type="compositionally biased region" description="Low complexity" evidence="1">
    <location>
        <begin position="70"/>
        <end position="80"/>
    </location>
</feature>
<sequence>MASCTGSPTVPVPMPMPRRAVATPRQQRRPGHAADQHRPGAGMDQARLQPRRQPPRQRHPDNALEDEGRGQAAPARQAGGRADHDEHRPEAPAPRAGVSTASPGWASGITGAAAMTLPKATPWATSIRL</sequence>
<dbReference type="EMBL" id="JAVAMQ010000012">
    <property type="protein sequence ID" value="MDP5308126.1"/>
    <property type="molecule type" value="Genomic_DNA"/>
</dbReference>
<reference evidence="2 3" key="1">
    <citation type="submission" date="2023-08" db="EMBL/GenBank/DDBJ databases">
        <authorList>
            <person name="Park J.-S."/>
        </authorList>
    </citation>
    <scope>NUCLEOTIDE SEQUENCE [LARGE SCALE GENOMIC DNA]</scope>
    <source>
        <strain evidence="2 3">2205BS29-5</strain>
    </source>
</reference>
<dbReference type="Proteomes" id="UP001224997">
    <property type="component" value="Unassembled WGS sequence"/>
</dbReference>
<organism evidence="2 3">
    <name type="scientific">Paracoccus spongiarum</name>
    <dbReference type="NCBI Taxonomy" id="3064387"/>
    <lineage>
        <taxon>Bacteria</taxon>
        <taxon>Pseudomonadati</taxon>
        <taxon>Pseudomonadota</taxon>
        <taxon>Alphaproteobacteria</taxon>
        <taxon>Rhodobacterales</taxon>
        <taxon>Paracoccaceae</taxon>
        <taxon>Paracoccus</taxon>
    </lineage>
</organism>
<protein>
    <submittedName>
        <fullName evidence="2">Uncharacterized protein</fullName>
    </submittedName>
</protein>
<feature type="compositionally biased region" description="Basic and acidic residues" evidence="1">
    <location>
        <begin position="58"/>
        <end position="69"/>
    </location>
</feature>